<dbReference type="InParanoid" id="D8PSG8"/>
<feature type="region of interest" description="Disordered" evidence="5">
    <location>
        <begin position="503"/>
        <end position="534"/>
    </location>
</feature>
<dbReference type="OrthoDB" id="3340390at2759"/>
<dbReference type="RefSeq" id="XP_003038848.1">
    <property type="nucleotide sequence ID" value="XM_003038802.1"/>
</dbReference>
<evidence type="ECO:0000256" key="4">
    <source>
        <dbReference type="ARBA" id="ARBA00049364"/>
    </source>
</evidence>
<dbReference type="VEuPathDB" id="FungiDB:SCHCODRAFT_02490194"/>
<dbReference type="GO" id="GO:0044550">
    <property type="term" value="P:secondary metabolite biosynthetic process"/>
    <property type="evidence" value="ECO:0007669"/>
    <property type="project" value="UniProtKB-ARBA"/>
</dbReference>
<dbReference type="SUPFAM" id="SSF51905">
    <property type="entry name" value="FAD/NAD(P)-binding domain"/>
    <property type="match status" value="1"/>
</dbReference>
<dbReference type="Proteomes" id="UP000007431">
    <property type="component" value="Unassembled WGS sequence"/>
</dbReference>
<dbReference type="GeneID" id="9594720"/>
<evidence type="ECO:0000256" key="1">
    <source>
        <dbReference type="ARBA" id="ARBA00005706"/>
    </source>
</evidence>
<accession>D8PSG8</accession>
<dbReference type="Pfam" id="PF04820">
    <property type="entry name" value="Trp_halogenase"/>
    <property type="match status" value="2"/>
</dbReference>
<keyword evidence="7" id="KW-1185">Reference proteome</keyword>
<dbReference type="InterPro" id="IPR050816">
    <property type="entry name" value="Flavin-dep_Halogenase_NPB"/>
</dbReference>
<dbReference type="PRINTS" id="PR00420">
    <property type="entry name" value="RNGMNOXGNASE"/>
</dbReference>
<gene>
    <name evidence="6" type="ORF">SCHCODRAFT_46918</name>
</gene>
<dbReference type="PANTHER" id="PTHR43747:SF5">
    <property type="entry name" value="FAD-BINDING DOMAIN-CONTAINING PROTEIN"/>
    <property type="match status" value="1"/>
</dbReference>
<proteinExistence type="inferred from homology"/>
<dbReference type="HOGENOM" id="CLU_024648_4_2_1"/>
<organism evidence="7">
    <name type="scientific">Schizophyllum commune (strain H4-8 / FGSC 9210)</name>
    <name type="common">Split gill fungus</name>
    <dbReference type="NCBI Taxonomy" id="578458"/>
    <lineage>
        <taxon>Eukaryota</taxon>
        <taxon>Fungi</taxon>
        <taxon>Dikarya</taxon>
        <taxon>Basidiomycota</taxon>
        <taxon>Agaricomycotina</taxon>
        <taxon>Agaricomycetes</taxon>
        <taxon>Agaricomycetidae</taxon>
        <taxon>Agaricales</taxon>
        <taxon>Schizophyllaceae</taxon>
        <taxon>Schizophyllum</taxon>
    </lineage>
</organism>
<evidence type="ECO:0000256" key="3">
    <source>
        <dbReference type="ARBA" id="ARBA00023033"/>
    </source>
</evidence>
<comment type="similarity">
    <text evidence="1">Belongs to the flavin-dependent halogenase family.</text>
</comment>
<dbReference type="PANTHER" id="PTHR43747">
    <property type="entry name" value="FAD-BINDING PROTEIN"/>
    <property type="match status" value="1"/>
</dbReference>
<evidence type="ECO:0008006" key="8">
    <source>
        <dbReference type="Google" id="ProtNLM"/>
    </source>
</evidence>
<dbReference type="AlphaFoldDB" id="D8PSG8"/>
<dbReference type="GO" id="GO:0004497">
    <property type="term" value="F:monooxygenase activity"/>
    <property type="evidence" value="ECO:0007669"/>
    <property type="project" value="UniProtKB-KW"/>
</dbReference>
<protein>
    <recommendedName>
        <fullName evidence="8">Halogenase</fullName>
    </recommendedName>
</protein>
<comment type="catalytic activity">
    <reaction evidence="4">
        <text>melleolide F + FADH2 + chloride + O2 = 6'-chloromelleolide F + FAD + 2 H2O + H(+)</text>
        <dbReference type="Rhea" id="RHEA:67160"/>
        <dbReference type="ChEBI" id="CHEBI:15377"/>
        <dbReference type="ChEBI" id="CHEBI:15378"/>
        <dbReference type="ChEBI" id="CHEBI:15379"/>
        <dbReference type="ChEBI" id="CHEBI:17996"/>
        <dbReference type="ChEBI" id="CHEBI:57692"/>
        <dbReference type="ChEBI" id="CHEBI:58307"/>
        <dbReference type="ChEBI" id="CHEBI:167712"/>
        <dbReference type="ChEBI" id="CHEBI:167713"/>
    </reaction>
    <physiologicalReaction direction="left-to-right" evidence="4">
        <dbReference type="Rhea" id="RHEA:67161"/>
    </physiologicalReaction>
</comment>
<dbReference type="EMBL" id="GL377302">
    <property type="protein sequence ID" value="EFJ03946.1"/>
    <property type="molecule type" value="Genomic_DNA"/>
</dbReference>
<dbReference type="InterPro" id="IPR006905">
    <property type="entry name" value="Flavin_halogenase"/>
</dbReference>
<name>D8PSG8_SCHCM</name>
<dbReference type="Gene3D" id="3.50.50.60">
    <property type="entry name" value="FAD/NAD(P)-binding domain"/>
    <property type="match status" value="1"/>
</dbReference>
<keyword evidence="3" id="KW-0503">Monooxygenase</keyword>
<dbReference type="GO" id="GO:0140907">
    <property type="term" value="F:flavin-dependent halogenase activity"/>
    <property type="evidence" value="ECO:0007669"/>
    <property type="project" value="UniProtKB-ARBA"/>
</dbReference>
<dbReference type="eggNOG" id="ENOG502QW6Y">
    <property type="taxonomic scope" value="Eukaryota"/>
</dbReference>
<dbReference type="OMA" id="FPRYQIG"/>
<evidence type="ECO:0000313" key="7">
    <source>
        <dbReference type="Proteomes" id="UP000007431"/>
    </source>
</evidence>
<dbReference type="KEGG" id="scm:SCHCO_02490194"/>
<evidence type="ECO:0000256" key="5">
    <source>
        <dbReference type="SAM" id="MobiDB-lite"/>
    </source>
</evidence>
<evidence type="ECO:0000313" key="6">
    <source>
        <dbReference type="EMBL" id="EFJ03946.1"/>
    </source>
</evidence>
<evidence type="ECO:0000256" key="2">
    <source>
        <dbReference type="ARBA" id="ARBA00023002"/>
    </source>
</evidence>
<keyword evidence="2" id="KW-0560">Oxidoreductase</keyword>
<sequence length="585" mass="64338">MPIPYPFLPLLSLKRNASFCGTPEPLSLALRSNDLIQPEHTKVLVIGGGPAGSYAASALAREGVEVTVLEQAYFPRYHIGESMIPSCRPFLRFIDVEEKVKARGFNVKKGAALKLNQYKREGSIHSFVSHNPENAAWNVVRSEFDEILLRHASTSGANVIEGIRIESLEFDPPHDASTTPASLRPVAANWIRSVDGSRGRIAFDWLVDASGRNGILSNKYLKSRTFNPALRNSAHWSYWRGAGKYAPGTKREGAPWFEALTDQSGWAWFIPLHNGTTSVGVVVAEDVTRQLKTQMRAERPELDTPTLQREFYARQLERAPGVQKLLADATQVDNGRDTVRTAGDYSYSSSTYAGQNWRLAGDAGAFIDPFFSSGIHLALTGGLSAAATIASVLRGQCTAEQSMKFHNAKIGTSYTRFLLVVLATYKQIRSQSAPVLSKVDEDNFDRAIDFLRPVIQGADANHGLNSSDLNDAMDFCETAFSPMAASHEDDYAPLMQVHDMSALQSQEGASRQEARAGNGHGPAGSHKLPERKEDDQARTALLRVHTQKAVFAMYSSDGYEQYFASEVLEGFYLKMKRGELGIVEA</sequence>
<reference evidence="6 7" key="1">
    <citation type="journal article" date="2010" name="Nat. Biotechnol.">
        <title>Genome sequence of the model mushroom Schizophyllum commune.</title>
        <authorList>
            <person name="Ohm R.A."/>
            <person name="de Jong J.F."/>
            <person name="Lugones L.G."/>
            <person name="Aerts A."/>
            <person name="Kothe E."/>
            <person name="Stajich J.E."/>
            <person name="de Vries R.P."/>
            <person name="Record E."/>
            <person name="Levasseur A."/>
            <person name="Baker S.E."/>
            <person name="Bartholomew K.A."/>
            <person name="Coutinho P.M."/>
            <person name="Erdmann S."/>
            <person name="Fowler T.J."/>
            <person name="Gathman A.C."/>
            <person name="Lombard V."/>
            <person name="Henrissat B."/>
            <person name="Knabe N."/>
            <person name="Kuees U."/>
            <person name="Lilly W.W."/>
            <person name="Lindquist E."/>
            <person name="Lucas S."/>
            <person name="Magnuson J.K."/>
            <person name="Piumi F."/>
            <person name="Raudaskoski M."/>
            <person name="Salamov A."/>
            <person name="Schmutz J."/>
            <person name="Schwarze F.W.M.R."/>
            <person name="vanKuyk P.A."/>
            <person name="Horton J.S."/>
            <person name="Grigoriev I.V."/>
            <person name="Woesten H.A.B."/>
        </authorList>
    </citation>
    <scope>NUCLEOTIDE SEQUENCE [LARGE SCALE GENOMIC DNA]</scope>
    <source>
        <strain evidence="7">H4-8 / FGSC 9210</strain>
    </source>
</reference>
<dbReference type="InterPro" id="IPR036188">
    <property type="entry name" value="FAD/NAD-bd_sf"/>
</dbReference>